<dbReference type="InterPro" id="IPR001173">
    <property type="entry name" value="Glyco_trans_2-like"/>
</dbReference>
<organism evidence="5 8">
    <name type="scientific">Segatella copri</name>
    <dbReference type="NCBI Taxonomy" id="165179"/>
    <lineage>
        <taxon>Bacteria</taxon>
        <taxon>Pseudomonadati</taxon>
        <taxon>Bacteroidota</taxon>
        <taxon>Bacteroidia</taxon>
        <taxon>Bacteroidales</taxon>
        <taxon>Prevotellaceae</taxon>
        <taxon>Segatella</taxon>
    </lineage>
</organism>
<keyword evidence="1 4" id="KW-0328">Glycosyltransferase</keyword>
<dbReference type="InterPro" id="IPR029044">
    <property type="entry name" value="Nucleotide-diphossugar_trans"/>
</dbReference>
<evidence type="ECO:0000256" key="1">
    <source>
        <dbReference type="ARBA" id="ARBA00022676"/>
    </source>
</evidence>
<evidence type="ECO:0000313" key="6">
    <source>
        <dbReference type="EMBL" id="RHK11088.1"/>
    </source>
</evidence>
<accession>A0A3R6EMS7</accession>
<dbReference type="PANTHER" id="PTHR22916:SF51">
    <property type="entry name" value="GLYCOSYLTRANSFERASE EPSH-RELATED"/>
    <property type="match status" value="1"/>
</dbReference>
<evidence type="ECO:0000313" key="4">
    <source>
        <dbReference type="EMBL" id="MCW4094374.1"/>
    </source>
</evidence>
<dbReference type="SUPFAM" id="SSF53448">
    <property type="entry name" value="Nucleotide-diphospho-sugar transferases"/>
    <property type="match status" value="1"/>
</dbReference>
<evidence type="ECO:0000256" key="2">
    <source>
        <dbReference type="ARBA" id="ARBA00022679"/>
    </source>
</evidence>
<feature type="domain" description="Glycosyltransferase 2-like" evidence="3">
    <location>
        <begin position="17"/>
        <end position="137"/>
    </location>
</feature>
<sequence length="326" mass="37939">MQTQQTYTQDIQAPLVSFIITTYNLPIQYLKECIDSILQLSLNAKEREIILVDDGSDICPLDEMAEYLQHIIYLRQPNQGVSVARNYGIQIAKGNFIQFVDGDDYLIQTAYEHCLDIVRYHQPDIVTFNFANSKAKEEVPYELPTPISGTEYLNKHNLHGSACSYIFRHNIIGSLQFTPGIVYGEDEEFTPQLFLRAERIFKMDIAAYFYRENPDSVSHQIDKEMVNLRMNNNLQVILKLQSKLDAIPVGERQALNRRIAQLTMDYLYNNIRMKHSLIALNRTIAELRQHGLYPLPDKDYTKKYTMFRKMIGTYVGRITLLFFIKK</sequence>
<gene>
    <name evidence="6" type="ORF">DW079_05490</name>
    <name evidence="5" type="ORF">DW250_07965</name>
    <name evidence="4" type="ORF">ONT05_12620</name>
</gene>
<dbReference type="Pfam" id="PF00535">
    <property type="entry name" value="Glycos_transf_2"/>
    <property type="match status" value="1"/>
</dbReference>
<dbReference type="GO" id="GO:0016758">
    <property type="term" value="F:hexosyltransferase activity"/>
    <property type="evidence" value="ECO:0007669"/>
    <property type="project" value="UniProtKB-ARBA"/>
</dbReference>
<dbReference type="EC" id="2.4.-.-" evidence="4"/>
<dbReference type="AlphaFoldDB" id="A0A3R6EMS7"/>
<name>A0A3R6EMS7_9BACT</name>
<dbReference type="EMBL" id="JAPDUS010000027">
    <property type="protein sequence ID" value="MCW4094374.1"/>
    <property type="molecule type" value="Genomic_DNA"/>
</dbReference>
<evidence type="ECO:0000259" key="3">
    <source>
        <dbReference type="Pfam" id="PF00535"/>
    </source>
</evidence>
<evidence type="ECO:0000313" key="5">
    <source>
        <dbReference type="EMBL" id="RHG65687.1"/>
    </source>
</evidence>
<comment type="caution">
    <text evidence="5">The sequence shown here is derived from an EMBL/GenBank/DDBJ whole genome shotgun (WGS) entry which is preliminary data.</text>
</comment>
<dbReference type="Proteomes" id="UP001209074">
    <property type="component" value="Unassembled WGS sequence"/>
</dbReference>
<evidence type="ECO:0000313" key="8">
    <source>
        <dbReference type="Proteomes" id="UP000286501"/>
    </source>
</evidence>
<dbReference type="Proteomes" id="UP000286211">
    <property type="component" value="Unassembled WGS sequence"/>
</dbReference>
<protein>
    <submittedName>
        <fullName evidence="5">Glycosyltransferase</fullName>
        <ecNumber evidence="4">2.4.-.-</ecNumber>
    </submittedName>
</protein>
<dbReference type="PANTHER" id="PTHR22916">
    <property type="entry name" value="GLYCOSYLTRANSFERASE"/>
    <property type="match status" value="1"/>
</dbReference>
<proteinExistence type="predicted"/>
<dbReference type="CDD" id="cd00761">
    <property type="entry name" value="Glyco_tranf_GTA_type"/>
    <property type="match status" value="1"/>
</dbReference>
<dbReference type="Proteomes" id="UP000286501">
    <property type="component" value="Unassembled WGS sequence"/>
</dbReference>
<dbReference type="EMBL" id="QRIN01000028">
    <property type="protein sequence ID" value="RHG65687.1"/>
    <property type="molecule type" value="Genomic_DNA"/>
</dbReference>
<evidence type="ECO:0000313" key="7">
    <source>
        <dbReference type="Proteomes" id="UP000286211"/>
    </source>
</evidence>
<dbReference type="RefSeq" id="WP_118200878.1">
    <property type="nucleotide sequence ID" value="NZ_JAPDUQ010000001.1"/>
</dbReference>
<keyword evidence="2 5" id="KW-0808">Transferase</keyword>
<reference evidence="7 8" key="1">
    <citation type="submission" date="2018-08" db="EMBL/GenBank/DDBJ databases">
        <title>A genome reference for cultivated species of the human gut microbiota.</title>
        <authorList>
            <person name="Zou Y."/>
            <person name="Xue W."/>
            <person name="Luo G."/>
        </authorList>
    </citation>
    <scope>NUCLEOTIDE SEQUENCE [LARGE SCALE GENOMIC DNA]</scope>
    <source>
        <strain evidence="6 7">AF46-2NS</strain>
        <strain evidence="5 8">AM22-1</strain>
    </source>
</reference>
<dbReference type="Gene3D" id="3.90.550.10">
    <property type="entry name" value="Spore Coat Polysaccharide Biosynthesis Protein SpsA, Chain A"/>
    <property type="match status" value="1"/>
</dbReference>
<reference evidence="4" key="2">
    <citation type="submission" date="2022-11" db="EMBL/GenBank/DDBJ databases">
        <title>Genomic repertoires linked with pathogenic potency of arthritogenic Prevotella copri isolated from the gut of rheumatoid arthritis patients.</title>
        <authorList>
            <person name="Nii T."/>
            <person name="Maeda Y."/>
            <person name="Motooka D."/>
            <person name="Naito M."/>
            <person name="Matsumoto Y."/>
            <person name="Ogawa T."/>
            <person name="Oguro-Igashira E."/>
            <person name="Kishikawa T."/>
            <person name="Yamashita M."/>
            <person name="Koizumi S."/>
            <person name="Kurakawa T."/>
            <person name="Okumura R."/>
            <person name="Kayama H."/>
            <person name="Murakami M."/>
            <person name="Sakaguchi T."/>
            <person name="Das B."/>
            <person name="Nakamura S."/>
            <person name="Okada Y."/>
            <person name="Kumanogoh A."/>
            <person name="Takeda K."/>
        </authorList>
    </citation>
    <scope>NUCLEOTIDE SEQUENCE</scope>
    <source>
        <strain evidence="4">N016-13</strain>
    </source>
</reference>
<dbReference type="EMBL" id="QRNB01000021">
    <property type="protein sequence ID" value="RHK11088.1"/>
    <property type="molecule type" value="Genomic_DNA"/>
</dbReference>